<evidence type="ECO:0008006" key="3">
    <source>
        <dbReference type="Google" id="ProtNLM"/>
    </source>
</evidence>
<dbReference type="RefSeq" id="WP_240536298.1">
    <property type="nucleotide sequence ID" value="NZ_AP021854.1"/>
</dbReference>
<accession>A0ABV4G6T4</accession>
<protein>
    <recommendedName>
        <fullName evidence="3">DUF1062 domain-containing protein</fullName>
    </recommendedName>
</protein>
<reference evidence="1 2" key="1">
    <citation type="submission" date="2024-07" db="EMBL/GenBank/DDBJ databases">
        <title>Genomic Encyclopedia of Type Strains, Phase V (KMG-V): Genome sequencing to study the core and pangenomes of soil and plant-associated prokaryotes.</title>
        <authorList>
            <person name="Whitman W."/>
        </authorList>
    </citation>
    <scope>NUCLEOTIDE SEQUENCE [LARGE SCALE GENOMIC DNA]</scope>
    <source>
        <strain evidence="1 2">USDA 152</strain>
    </source>
</reference>
<comment type="caution">
    <text evidence="1">The sequence shown here is derived from an EMBL/GenBank/DDBJ whole genome shotgun (WGS) entry which is preliminary data.</text>
</comment>
<proteinExistence type="predicted"/>
<evidence type="ECO:0000313" key="2">
    <source>
        <dbReference type="Proteomes" id="UP001565369"/>
    </source>
</evidence>
<sequence>MNVLQYPLHLCRKFERRWSAKVVQDDGEMTASQATVGCAVCGRLAAAPVHSTYLPIGKFVYQWRCTVCRNSWQTSADPASGTEIQVSRSGHLRENAGRCLTLEGTAPSDAARKRYRRMGDAWLALAETEDWLDGAVPPVLRPKKAQA</sequence>
<evidence type="ECO:0000313" key="1">
    <source>
        <dbReference type="EMBL" id="MEY9458719.1"/>
    </source>
</evidence>
<gene>
    <name evidence="1" type="ORF">ABIG07_007667</name>
</gene>
<dbReference type="EMBL" id="JBGBZJ010000003">
    <property type="protein sequence ID" value="MEY9458719.1"/>
    <property type="molecule type" value="Genomic_DNA"/>
</dbReference>
<dbReference type="Proteomes" id="UP001565369">
    <property type="component" value="Unassembled WGS sequence"/>
</dbReference>
<name>A0ABV4G6T4_9BRAD</name>
<organism evidence="1 2">
    <name type="scientific">Bradyrhizobium ottawaense</name>
    <dbReference type="NCBI Taxonomy" id="931866"/>
    <lineage>
        <taxon>Bacteria</taxon>
        <taxon>Pseudomonadati</taxon>
        <taxon>Pseudomonadota</taxon>
        <taxon>Alphaproteobacteria</taxon>
        <taxon>Hyphomicrobiales</taxon>
        <taxon>Nitrobacteraceae</taxon>
        <taxon>Bradyrhizobium</taxon>
    </lineage>
</organism>
<keyword evidence="2" id="KW-1185">Reference proteome</keyword>